<name>A0ACB8CWF2_DERSI</name>
<keyword evidence="2" id="KW-1185">Reference proteome</keyword>
<dbReference type="Proteomes" id="UP000821865">
    <property type="component" value="Chromosome 4"/>
</dbReference>
<protein>
    <submittedName>
        <fullName evidence="1">Uncharacterized protein</fullName>
    </submittedName>
</protein>
<gene>
    <name evidence="1" type="ORF">HPB49_008925</name>
</gene>
<proteinExistence type="predicted"/>
<accession>A0ACB8CWF2</accession>
<evidence type="ECO:0000313" key="1">
    <source>
        <dbReference type="EMBL" id="KAH7953466.1"/>
    </source>
</evidence>
<dbReference type="EMBL" id="CM023473">
    <property type="protein sequence ID" value="KAH7953466.1"/>
    <property type="molecule type" value="Genomic_DNA"/>
</dbReference>
<organism evidence="1 2">
    <name type="scientific">Dermacentor silvarum</name>
    <name type="common">Tick</name>
    <dbReference type="NCBI Taxonomy" id="543639"/>
    <lineage>
        <taxon>Eukaryota</taxon>
        <taxon>Metazoa</taxon>
        <taxon>Ecdysozoa</taxon>
        <taxon>Arthropoda</taxon>
        <taxon>Chelicerata</taxon>
        <taxon>Arachnida</taxon>
        <taxon>Acari</taxon>
        <taxon>Parasitiformes</taxon>
        <taxon>Ixodida</taxon>
        <taxon>Ixodoidea</taxon>
        <taxon>Ixodidae</taxon>
        <taxon>Rhipicephalinae</taxon>
        <taxon>Dermacentor</taxon>
    </lineage>
</organism>
<evidence type="ECO:0000313" key="2">
    <source>
        <dbReference type="Proteomes" id="UP000821865"/>
    </source>
</evidence>
<sequence length="317" mass="34699">MSGPATPASGPTTPVNDPKDTSYHPMSDDSMHLDGTTLQTEKKYIVFESCLWELLSACTKCGESSTITKHTHGSSLTVKATCPLGHQKVWSSQPTTNGMAAGNILLAGAILFSGASAVKVLRLLASVNIEAFTTSTYNVYQKGCLVPAITKNPQVKTSPQLEKVGFVQCLGELHSKDLKVSTVTTDRHPGICKHIREKEPGIKHELDSWHVVKGLWKKLEGIAKRAGCTILNGWIQSICNHLYFSVAMSEGNVALQISIWKNYVQELLEATVEECSSGSFRSMRESRTIPRTPPMSASYARLPKHALVAKRMLRFKT</sequence>
<reference evidence="1" key="1">
    <citation type="submission" date="2020-05" db="EMBL/GenBank/DDBJ databases">
        <title>Large-scale comparative analyses of tick genomes elucidate their genetic diversity and vector capacities.</title>
        <authorList>
            <person name="Jia N."/>
            <person name="Wang J."/>
            <person name="Shi W."/>
            <person name="Du L."/>
            <person name="Sun Y."/>
            <person name="Zhan W."/>
            <person name="Jiang J."/>
            <person name="Wang Q."/>
            <person name="Zhang B."/>
            <person name="Ji P."/>
            <person name="Sakyi L.B."/>
            <person name="Cui X."/>
            <person name="Yuan T."/>
            <person name="Jiang B."/>
            <person name="Yang W."/>
            <person name="Lam T.T.-Y."/>
            <person name="Chang Q."/>
            <person name="Ding S."/>
            <person name="Wang X."/>
            <person name="Zhu J."/>
            <person name="Ruan X."/>
            <person name="Zhao L."/>
            <person name="Wei J."/>
            <person name="Que T."/>
            <person name="Du C."/>
            <person name="Cheng J."/>
            <person name="Dai P."/>
            <person name="Han X."/>
            <person name="Huang E."/>
            <person name="Gao Y."/>
            <person name="Liu J."/>
            <person name="Shao H."/>
            <person name="Ye R."/>
            <person name="Li L."/>
            <person name="Wei W."/>
            <person name="Wang X."/>
            <person name="Wang C."/>
            <person name="Yang T."/>
            <person name="Huo Q."/>
            <person name="Li W."/>
            <person name="Guo W."/>
            <person name="Chen H."/>
            <person name="Zhou L."/>
            <person name="Ni X."/>
            <person name="Tian J."/>
            <person name="Zhou Y."/>
            <person name="Sheng Y."/>
            <person name="Liu T."/>
            <person name="Pan Y."/>
            <person name="Xia L."/>
            <person name="Li J."/>
            <person name="Zhao F."/>
            <person name="Cao W."/>
        </authorList>
    </citation>
    <scope>NUCLEOTIDE SEQUENCE</scope>
    <source>
        <strain evidence="1">Dsil-2018</strain>
    </source>
</reference>
<comment type="caution">
    <text evidence="1">The sequence shown here is derived from an EMBL/GenBank/DDBJ whole genome shotgun (WGS) entry which is preliminary data.</text>
</comment>